<dbReference type="EMBL" id="BAAAFG010000015">
    <property type="protein sequence ID" value="GAA0872688.1"/>
    <property type="molecule type" value="Genomic_DNA"/>
</dbReference>
<keyword evidence="2" id="KW-0121">Carboxypeptidase</keyword>
<name>A0ABP3XWB0_9FLAO</name>
<dbReference type="Proteomes" id="UP001500507">
    <property type="component" value="Unassembled WGS sequence"/>
</dbReference>
<proteinExistence type="inferred from homology"/>
<accession>A0ABP3XWB0</accession>
<dbReference type="InterPro" id="IPR027461">
    <property type="entry name" value="Carboxypeptidase_A_C_sf"/>
</dbReference>
<dbReference type="InterPro" id="IPR027478">
    <property type="entry name" value="LdcA_N"/>
</dbReference>
<evidence type="ECO:0000259" key="7">
    <source>
        <dbReference type="Pfam" id="PF17676"/>
    </source>
</evidence>
<dbReference type="PIRSF" id="PIRSF028757">
    <property type="entry name" value="LD-carboxypeptidase"/>
    <property type="match status" value="1"/>
</dbReference>
<dbReference type="SUPFAM" id="SSF52317">
    <property type="entry name" value="Class I glutamine amidotransferase-like"/>
    <property type="match status" value="1"/>
</dbReference>
<evidence type="ECO:0000256" key="1">
    <source>
        <dbReference type="ARBA" id="ARBA00010233"/>
    </source>
</evidence>
<dbReference type="InterPro" id="IPR040449">
    <property type="entry name" value="Peptidase_S66_N"/>
</dbReference>
<dbReference type="InterPro" id="IPR040921">
    <property type="entry name" value="Peptidase_S66C"/>
</dbReference>
<evidence type="ECO:0000256" key="2">
    <source>
        <dbReference type="ARBA" id="ARBA00022645"/>
    </source>
</evidence>
<organism evidence="8 9">
    <name type="scientific">Gangjinia marincola</name>
    <dbReference type="NCBI Taxonomy" id="578463"/>
    <lineage>
        <taxon>Bacteria</taxon>
        <taxon>Pseudomonadati</taxon>
        <taxon>Bacteroidota</taxon>
        <taxon>Flavobacteriia</taxon>
        <taxon>Flavobacteriales</taxon>
        <taxon>Flavobacteriaceae</taxon>
        <taxon>Gangjinia</taxon>
    </lineage>
</organism>
<dbReference type="CDD" id="cd07025">
    <property type="entry name" value="Peptidase_S66"/>
    <property type="match status" value="1"/>
</dbReference>
<sequence>MKIPAVLKRGDKVAIVATARKISTNELAPAIALLKSWDLVPVLGKSIDAEDHQFAGSGAWRAEDLQHMLDDPSIKAIWCARGGYGTVRMLDKLTLSAFAEKPKWILGYSDVTALHSTLHNLGIASLHGQMCLDVDQKTEACRDSIKNALFGNLNALSVIYPSDELNRKGTATGELIGGNLSVLFSLCGSASAINTSGKILFLEDLDEYLYHIDRMMQNLKRNGMLDNLAGLIIGGMTGMHDNTIAFGKSAEEIILDTVKDFDYPVCVNFPAGHITDNRTLMFGAEASLTVEVNVTTLKYI</sequence>
<dbReference type="PANTHER" id="PTHR30237:SF2">
    <property type="entry name" value="MUREIN TETRAPEPTIDE CARBOXYPEPTIDASE"/>
    <property type="match status" value="1"/>
</dbReference>
<keyword evidence="4" id="KW-0378">Hydrolase</keyword>
<dbReference type="InterPro" id="IPR029062">
    <property type="entry name" value="Class_I_gatase-like"/>
</dbReference>
<protein>
    <submittedName>
        <fullName evidence="8">LD-carboxypeptidase</fullName>
    </submittedName>
</protein>
<feature type="domain" description="LD-carboxypeptidase N-terminal" evidence="6">
    <location>
        <begin position="13"/>
        <end position="128"/>
    </location>
</feature>
<evidence type="ECO:0000259" key="6">
    <source>
        <dbReference type="Pfam" id="PF02016"/>
    </source>
</evidence>
<feature type="domain" description="LD-carboxypeptidase C-terminal" evidence="7">
    <location>
        <begin position="172"/>
        <end position="288"/>
    </location>
</feature>
<evidence type="ECO:0000256" key="3">
    <source>
        <dbReference type="ARBA" id="ARBA00022670"/>
    </source>
</evidence>
<dbReference type="Pfam" id="PF02016">
    <property type="entry name" value="Peptidase_S66"/>
    <property type="match status" value="1"/>
</dbReference>
<dbReference type="PANTHER" id="PTHR30237">
    <property type="entry name" value="MURAMOYLTETRAPEPTIDE CARBOXYPEPTIDASE"/>
    <property type="match status" value="1"/>
</dbReference>
<gene>
    <name evidence="8" type="ORF">GCM10009117_18350</name>
</gene>
<evidence type="ECO:0000256" key="4">
    <source>
        <dbReference type="ARBA" id="ARBA00022801"/>
    </source>
</evidence>
<comment type="caution">
    <text evidence="8">The sequence shown here is derived from an EMBL/GenBank/DDBJ whole genome shotgun (WGS) entry which is preliminary data.</text>
</comment>
<keyword evidence="5" id="KW-0720">Serine protease</keyword>
<dbReference type="SUPFAM" id="SSF141986">
    <property type="entry name" value="LD-carboxypeptidase A C-terminal domain-like"/>
    <property type="match status" value="1"/>
</dbReference>
<keyword evidence="3" id="KW-0645">Protease</keyword>
<dbReference type="Gene3D" id="3.50.30.60">
    <property type="entry name" value="LD-carboxypeptidase A C-terminal domain-like"/>
    <property type="match status" value="1"/>
</dbReference>
<dbReference type="RefSeq" id="WP_343766457.1">
    <property type="nucleotide sequence ID" value="NZ_BAAAFG010000015.1"/>
</dbReference>
<evidence type="ECO:0000313" key="9">
    <source>
        <dbReference type="Proteomes" id="UP001500507"/>
    </source>
</evidence>
<comment type="similarity">
    <text evidence="1">Belongs to the peptidase S66 family.</text>
</comment>
<evidence type="ECO:0000313" key="8">
    <source>
        <dbReference type="EMBL" id="GAA0872688.1"/>
    </source>
</evidence>
<dbReference type="Gene3D" id="3.40.50.10740">
    <property type="entry name" value="Class I glutamine amidotransferase-like"/>
    <property type="match status" value="1"/>
</dbReference>
<reference evidence="9" key="1">
    <citation type="journal article" date="2019" name="Int. J. Syst. Evol. Microbiol.">
        <title>The Global Catalogue of Microorganisms (GCM) 10K type strain sequencing project: providing services to taxonomists for standard genome sequencing and annotation.</title>
        <authorList>
            <consortium name="The Broad Institute Genomics Platform"/>
            <consortium name="The Broad Institute Genome Sequencing Center for Infectious Disease"/>
            <person name="Wu L."/>
            <person name="Ma J."/>
        </authorList>
    </citation>
    <scope>NUCLEOTIDE SEQUENCE [LARGE SCALE GENOMIC DNA]</scope>
    <source>
        <strain evidence="9">JCM 16082</strain>
    </source>
</reference>
<evidence type="ECO:0000256" key="5">
    <source>
        <dbReference type="ARBA" id="ARBA00022825"/>
    </source>
</evidence>
<dbReference type="InterPro" id="IPR003507">
    <property type="entry name" value="S66_fam"/>
</dbReference>
<keyword evidence="9" id="KW-1185">Reference proteome</keyword>
<dbReference type="Pfam" id="PF17676">
    <property type="entry name" value="Peptidase_S66C"/>
    <property type="match status" value="1"/>
</dbReference>